<accession>A0ABY3WX39</accession>
<sequence length="629" mass="67139">MPLRSLLTMPRLLRHGSAVGADLLPDEAVVLDEPPAPLRAAVSAATAGDHGPARDLLAATRLGAEWERRSSWVGVLAESALHTPGWLDAWLTESPEDPDALLVKADLCIHRAWAIRTGARARHVSRDRFRAFFALLEDAVPVIGAAAELNPDDPVPWRIALTHARGSQAPREVFDAYWAEATARAPHHHGCHASALQYLCDKWYGSHEEMFAFAGRAAADALPGSKLHALPLAAAVEYDVVADGTEDGPIDRSRITAAVDRALELSPFYEPGDPEAAGFRNELALMLILGQRFEEALDVFRAIGAHARTQPWGYFGDAREEFLEFRTGVRMQIASRIPFFATPPPSVTGTASAAPAGPGVHLLAIAAAPPAKVAEAALLCGVPLRIAPAGAAASYVALAPDASPGKRASLIGKDRLTGAADTFTTGEKWPALVLRRTGERAGFTLLHKGKEAAAHEWDPAAPVGEHAAAAATAAALARAYGLPDPRPLIGLLRSPDAPARRQADLVALLGLPPLPEGFGLRPDVLATVPDARLLERRGLLAGMRDTMADAPDRLLVAAPGERPAPRPLRWWLTRSLAFVFFATAAGYAWWSPGVGTLRSVLFSLLALAFGAQLVGQYAPRVRRHRKAEK</sequence>
<dbReference type="Proteomes" id="UP000828924">
    <property type="component" value="Chromosome"/>
</dbReference>
<keyword evidence="1" id="KW-0472">Membrane</keyword>
<gene>
    <name evidence="2" type="ORF">J4032_29950</name>
</gene>
<keyword evidence="1" id="KW-1133">Transmembrane helix</keyword>
<evidence type="ECO:0000313" key="3">
    <source>
        <dbReference type="Proteomes" id="UP000828924"/>
    </source>
</evidence>
<protein>
    <recommendedName>
        <fullName evidence="4">DUF4034 domain-containing protein</fullName>
    </recommendedName>
</protein>
<reference evidence="2 3" key="1">
    <citation type="submission" date="2021-03" db="EMBL/GenBank/DDBJ databases">
        <title>Complete genome of Streptomyces formicae strain 1H-GS9 (DSM 100524).</title>
        <authorList>
            <person name="Atanasov K.E."/>
            <person name="Altabella T."/>
            <person name="Ferrer A."/>
        </authorList>
    </citation>
    <scope>NUCLEOTIDE SEQUENCE [LARGE SCALE GENOMIC DNA]</scope>
    <source>
        <strain evidence="2 3">1H-GS9</strain>
    </source>
</reference>
<dbReference type="EMBL" id="CP071872">
    <property type="protein sequence ID" value="UNM15125.1"/>
    <property type="molecule type" value="Genomic_DNA"/>
</dbReference>
<name>A0ABY3WX39_9ACTN</name>
<proteinExistence type="predicted"/>
<dbReference type="RefSeq" id="WP_242336228.1">
    <property type="nucleotide sequence ID" value="NZ_CP071872.1"/>
</dbReference>
<organism evidence="2 3">
    <name type="scientific">Streptomyces formicae</name>
    <dbReference type="NCBI Taxonomy" id="1616117"/>
    <lineage>
        <taxon>Bacteria</taxon>
        <taxon>Bacillati</taxon>
        <taxon>Actinomycetota</taxon>
        <taxon>Actinomycetes</taxon>
        <taxon>Kitasatosporales</taxon>
        <taxon>Streptomycetaceae</taxon>
        <taxon>Streptomyces</taxon>
    </lineage>
</organism>
<keyword evidence="1" id="KW-0812">Transmembrane</keyword>
<feature type="transmembrane region" description="Helical" evidence="1">
    <location>
        <begin position="571"/>
        <end position="590"/>
    </location>
</feature>
<feature type="transmembrane region" description="Helical" evidence="1">
    <location>
        <begin position="596"/>
        <end position="615"/>
    </location>
</feature>
<evidence type="ECO:0000313" key="2">
    <source>
        <dbReference type="EMBL" id="UNM15125.1"/>
    </source>
</evidence>
<keyword evidence="3" id="KW-1185">Reference proteome</keyword>
<evidence type="ECO:0000256" key="1">
    <source>
        <dbReference type="SAM" id="Phobius"/>
    </source>
</evidence>
<evidence type="ECO:0008006" key="4">
    <source>
        <dbReference type="Google" id="ProtNLM"/>
    </source>
</evidence>